<organism evidence="3 4">
    <name type="scientific">Lentzea guizhouensis</name>
    <dbReference type="NCBI Taxonomy" id="1586287"/>
    <lineage>
        <taxon>Bacteria</taxon>
        <taxon>Bacillati</taxon>
        <taxon>Actinomycetota</taxon>
        <taxon>Actinomycetes</taxon>
        <taxon>Pseudonocardiales</taxon>
        <taxon>Pseudonocardiaceae</taxon>
        <taxon>Lentzea</taxon>
    </lineage>
</organism>
<evidence type="ECO:0000256" key="1">
    <source>
        <dbReference type="SAM" id="SignalP"/>
    </source>
</evidence>
<evidence type="ECO:0000313" key="3">
    <source>
        <dbReference type="EMBL" id="ANZ37156.1"/>
    </source>
</evidence>
<evidence type="ECO:0000259" key="2">
    <source>
        <dbReference type="Pfam" id="PF13472"/>
    </source>
</evidence>
<dbReference type="KEGG" id="led:BBK82_14860"/>
<dbReference type="Gene3D" id="3.40.50.1110">
    <property type="entry name" value="SGNH hydrolase"/>
    <property type="match status" value="1"/>
</dbReference>
<dbReference type="EMBL" id="CP016793">
    <property type="protein sequence ID" value="ANZ37156.1"/>
    <property type="molecule type" value="Genomic_DNA"/>
</dbReference>
<feature type="chain" id="PRO_5008538124" description="SGNH hydrolase-type esterase domain-containing protein" evidence="1">
    <location>
        <begin position="18"/>
        <end position="335"/>
    </location>
</feature>
<dbReference type="InterPro" id="IPR013830">
    <property type="entry name" value="SGNH_hydro"/>
</dbReference>
<keyword evidence="4" id="KW-1185">Reference proteome</keyword>
<dbReference type="Proteomes" id="UP000093053">
    <property type="component" value="Chromosome"/>
</dbReference>
<dbReference type="STRING" id="1586287.BBK82_14860"/>
<proteinExistence type="predicted"/>
<accession>A0A1B2HHG3</accession>
<dbReference type="Pfam" id="PF13472">
    <property type="entry name" value="Lipase_GDSL_2"/>
    <property type="match status" value="1"/>
</dbReference>
<dbReference type="RefSeq" id="WP_065915550.1">
    <property type="nucleotide sequence ID" value="NZ_CP016793.1"/>
</dbReference>
<dbReference type="OrthoDB" id="1828825at2"/>
<reference evidence="3 4" key="1">
    <citation type="submission" date="2016-07" db="EMBL/GenBank/DDBJ databases">
        <title>Complete genome sequence of the Lentzea guizhouensis DHS C013.</title>
        <authorList>
            <person name="Cao C."/>
        </authorList>
    </citation>
    <scope>NUCLEOTIDE SEQUENCE [LARGE SCALE GENOMIC DNA]</scope>
    <source>
        <strain evidence="3 4">DHS C013</strain>
    </source>
</reference>
<dbReference type="PANTHER" id="PTHR43784">
    <property type="entry name" value="GDSL-LIKE LIPASE/ACYLHYDROLASE, PUTATIVE (AFU_ORTHOLOGUE AFUA_2G00820)-RELATED"/>
    <property type="match status" value="1"/>
</dbReference>
<feature type="signal peptide" evidence="1">
    <location>
        <begin position="1"/>
        <end position="17"/>
    </location>
</feature>
<dbReference type="InterPro" id="IPR053140">
    <property type="entry name" value="GDSL_Rv0518-like"/>
</dbReference>
<dbReference type="SUPFAM" id="SSF52266">
    <property type="entry name" value="SGNH hydrolase"/>
    <property type="match status" value="1"/>
</dbReference>
<dbReference type="PANTHER" id="PTHR43784:SF2">
    <property type="entry name" value="GDSL-LIKE LIPASE_ACYLHYDROLASE, PUTATIVE (AFU_ORTHOLOGUE AFUA_2G00820)-RELATED"/>
    <property type="match status" value="1"/>
</dbReference>
<keyword evidence="1" id="KW-0732">Signal</keyword>
<dbReference type="InterPro" id="IPR036514">
    <property type="entry name" value="SGNH_hydro_sf"/>
</dbReference>
<name>A0A1B2HHG3_9PSEU</name>
<gene>
    <name evidence="3" type="ORF">BBK82_14860</name>
</gene>
<evidence type="ECO:0000313" key="4">
    <source>
        <dbReference type="Proteomes" id="UP000093053"/>
    </source>
</evidence>
<feature type="domain" description="SGNH hydrolase-type esterase" evidence="2">
    <location>
        <begin position="164"/>
        <end position="324"/>
    </location>
</feature>
<dbReference type="AlphaFoldDB" id="A0A1B2HHG3"/>
<sequence>MRVIMVLALLLACGASGAPGRGAPVRWLPVWQAVPTLSAATPDPVVRTTVDLTAGGTSVRVRLSNLMGIKPVRVERVVVTANGETRELAFRGSRGVLMKARSEVYSDPVQLVVTKTLEISTYVPSGTPCQARALRTVTSARDHVCLVSAVEVAGFTAPGAVVMFGDSITEGNSSGTWPSMVQTDYAVLNAGISGNGLLTGDAPMITRLQRDVLHSNEVRKVVLLGGINDIQNDISADAVIAGIRTVQLRCRNEGVPVVVGTITPWRGWVNWTEERDRQRLKTNAWIRANVPDAIDFDAELRDPADPLRLRPEFDSGDHLHPNAAAFGAMARLVRV</sequence>
<protein>
    <recommendedName>
        <fullName evidence="2">SGNH hydrolase-type esterase domain-containing protein</fullName>
    </recommendedName>
</protein>